<dbReference type="PANTHER" id="PTHR35580">
    <property type="entry name" value="CELL SURFACE GLYCOPROTEIN (S-LAYER PROTEIN)-LIKE PROTEIN"/>
    <property type="match status" value="1"/>
</dbReference>
<comment type="caution">
    <text evidence="2">The sequence shown here is derived from an EMBL/GenBank/DDBJ whole genome shotgun (WGS) entry which is preliminary data.</text>
</comment>
<evidence type="ECO:0008006" key="4">
    <source>
        <dbReference type="Google" id="ProtNLM"/>
    </source>
</evidence>
<evidence type="ECO:0000313" key="2">
    <source>
        <dbReference type="EMBL" id="MRG94153.1"/>
    </source>
</evidence>
<gene>
    <name evidence="2" type="ORF">GF068_19830</name>
</gene>
<reference evidence="2 3" key="1">
    <citation type="submission" date="2019-10" db="EMBL/GenBank/DDBJ databases">
        <title>A soil myxobacterium in the family Polyangiaceae.</title>
        <authorList>
            <person name="Li Y."/>
            <person name="Wang J."/>
        </authorList>
    </citation>
    <scope>NUCLEOTIDE SEQUENCE [LARGE SCALE GENOMIC DNA]</scope>
    <source>
        <strain evidence="2 3">DSM 14734</strain>
    </source>
</reference>
<feature type="signal peptide" evidence="1">
    <location>
        <begin position="1"/>
        <end position="25"/>
    </location>
</feature>
<dbReference type="AlphaFoldDB" id="A0A6N7PQ97"/>
<evidence type="ECO:0000313" key="3">
    <source>
        <dbReference type="Proteomes" id="UP000440224"/>
    </source>
</evidence>
<keyword evidence="3" id="KW-1185">Reference proteome</keyword>
<dbReference type="InterPro" id="IPR052918">
    <property type="entry name" value="Motility_Chemotaxis_Reg"/>
</dbReference>
<dbReference type="SUPFAM" id="SSF101898">
    <property type="entry name" value="NHL repeat"/>
    <property type="match status" value="1"/>
</dbReference>
<dbReference type="RefSeq" id="WP_153820974.1">
    <property type="nucleotide sequence ID" value="NZ_WJIE01000005.1"/>
</dbReference>
<accession>A0A6N7PQ97</accession>
<organism evidence="2 3">
    <name type="scientific">Polyangium spumosum</name>
    <dbReference type="NCBI Taxonomy" id="889282"/>
    <lineage>
        <taxon>Bacteria</taxon>
        <taxon>Pseudomonadati</taxon>
        <taxon>Myxococcota</taxon>
        <taxon>Polyangia</taxon>
        <taxon>Polyangiales</taxon>
        <taxon>Polyangiaceae</taxon>
        <taxon>Polyangium</taxon>
    </lineage>
</organism>
<proteinExistence type="predicted"/>
<name>A0A6N7PQ97_9BACT</name>
<keyword evidence="1" id="KW-0732">Signal</keyword>
<sequence>MAVTHRGALLVVSLGLVTIGALGCAAEDAQPGTRIPDVTSGGGPEPGGDLVWKQGFGQVAVDSTQLVRDLAVVRDEGYLFSVVDFDNALELPNVAGSPLLTKGSRDIALVKMSVVEGNAVWAKHFGDSAEQFRTTVAVDKVGNVALAGGWDGALDVDGKTSPVVGGLIDAYVVKLDASGLGQWAYRAGDADVQYATDVAFDPDGNVIVVGVAKGNVDFGDGVVTAPSAGTDIFVLKLDPGGQHLWHQRVGRAGSEDWRNPSVAVAVMPSGDIVLTGTLSGTLTFSGCALPTYGGTDAFVARLAPDGTCVFGKTFGPADDQAAHGVAIGPGEEIYVTGDFQVGLDLGGGTLLEGRGGSDLFVLALDGAGKHLWSQRFGSVGHQVGRSITVSPSGDVVVGGEFRGALEFYGEDAIISAQSGSGPSDVFVLKLDAEGRVLWGKGFGGDEWQGATTVLCDSKDQVLVGGWFERDLPLSSGETLTNSSMNGTDGFVFALSP</sequence>
<protein>
    <recommendedName>
        <fullName evidence="4">PQQ-binding-like beta-propeller repeat protein</fullName>
    </recommendedName>
</protein>
<evidence type="ECO:0000256" key="1">
    <source>
        <dbReference type="SAM" id="SignalP"/>
    </source>
</evidence>
<dbReference type="PROSITE" id="PS51257">
    <property type="entry name" value="PROKAR_LIPOPROTEIN"/>
    <property type="match status" value="1"/>
</dbReference>
<dbReference type="EMBL" id="WJIE01000005">
    <property type="protein sequence ID" value="MRG94153.1"/>
    <property type="molecule type" value="Genomic_DNA"/>
</dbReference>
<dbReference type="Proteomes" id="UP000440224">
    <property type="component" value="Unassembled WGS sequence"/>
</dbReference>
<dbReference type="OrthoDB" id="5491741at2"/>
<feature type="chain" id="PRO_5027092409" description="PQQ-binding-like beta-propeller repeat protein" evidence="1">
    <location>
        <begin position="26"/>
        <end position="496"/>
    </location>
</feature>
<dbReference type="PANTHER" id="PTHR35580:SF1">
    <property type="entry name" value="PHYTASE-LIKE DOMAIN-CONTAINING PROTEIN"/>
    <property type="match status" value="1"/>
</dbReference>